<feature type="domain" description="Nas2 N-terminal" evidence="3">
    <location>
        <begin position="33"/>
        <end position="108"/>
    </location>
</feature>
<sequence>MNEQPLHSQLSNLNIDPTIHERIKKLPDLTINEIDLLKTEIESELHKNFSILKEQNLTMESPLVTSDGFPDPNIDVLQIRIVKRNINMLRNDLNNVITTCALKLNRHFGKDKNQNQQESLRKGENFDHIIPFAQIYDVIEGGPIFIAGCLSGDELVLIGNLNAGTYLNLNNISNYILQNENKKVTIRIRRDKKLLDMILIPTRQWNGQGLLGCKLKLL</sequence>
<proteinExistence type="predicted"/>
<dbReference type="Proteomes" id="UP000509704">
    <property type="component" value="Chromosome 6"/>
</dbReference>
<evidence type="ECO:0000256" key="1">
    <source>
        <dbReference type="ARBA" id="ARBA00023186"/>
    </source>
</evidence>
<dbReference type="GO" id="GO:0005737">
    <property type="term" value="C:cytoplasm"/>
    <property type="evidence" value="ECO:0007669"/>
    <property type="project" value="TreeGrafter"/>
</dbReference>
<organism evidence="4 5">
    <name type="scientific">Zygotorulaspora mrakii</name>
    <name type="common">Zygosaccharomyces mrakii</name>
    <dbReference type="NCBI Taxonomy" id="42260"/>
    <lineage>
        <taxon>Eukaryota</taxon>
        <taxon>Fungi</taxon>
        <taxon>Dikarya</taxon>
        <taxon>Ascomycota</taxon>
        <taxon>Saccharomycotina</taxon>
        <taxon>Saccharomycetes</taxon>
        <taxon>Saccharomycetales</taxon>
        <taxon>Saccharomycetaceae</taxon>
        <taxon>Zygotorulaspora</taxon>
    </lineage>
</organism>
<dbReference type="PANTHER" id="PTHR12651">
    <property type="entry name" value="26S PROTEASOME NON-ATPASE REGULATORY SUBUNIT 9"/>
    <property type="match status" value="1"/>
</dbReference>
<dbReference type="AlphaFoldDB" id="A0A7H9B5G7"/>
<dbReference type="Gene3D" id="2.30.42.10">
    <property type="match status" value="1"/>
</dbReference>
<reference evidence="4 5" key="1">
    <citation type="submission" date="2020-07" db="EMBL/GenBank/DDBJ databases">
        <title>The yeast mating-type switching endonuclease HO is a domesticated member of an unorthodox homing genetic element family.</title>
        <authorList>
            <person name="Coughlan A.Y."/>
            <person name="Lombardi L."/>
            <person name="Braun-Galleani S."/>
            <person name="Martos A.R."/>
            <person name="Galeote V."/>
            <person name="Bigey F."/>
            <person name="Dequin S."/>
            <person name="Byrne K.P."/>
            <person name="Wolfe K.H."/>
        </authorList>
    </citation>
    <scope>NUCLEOTIDE SEQUENCE [LARGE SCALE GENOMIC DNA]</scope>
    <source>
        <strain evidence="4 5">NRRL Y-6702</strain>
    </source>
</reference>
<dbReference type="GO" id="GO:0070682">
    <property type="term" value="P:proteasome regulatory particle assembly"/>
    <property type="evidence" value="ECO:0007669"/>
    <property type="project" value="InterPro"/>
</dbReference>
<dbReference type="InterPro" id="IPR035269">
    <property type="entry name" value="PSMD9"/>
</dbReference>
<evidence type="ECO:0000313" key="5">
    <source>
        <dbReference type="Proteomes" id="UP000509704"/>
    </source>
</evidence>
<dbReference type="Pfam" id="PF18265">
    <property type="entry name" value="Nas2_N"/>
    <property type="match status" value="1"/>
</dbReference>
<dbReference type="FunFam" id="2.30.42.10:FF:000107">
    <property type="entry name" value="26S proteasome non-ATPase regulatory subunit 9"/>
    <property type="match status" value="1"/>
</dbReference>
<dbReference type="GeneID" id="59237526"/>
<protein>
    <recommendedName>
        <fullName evidence="2">Probable 26S proteasome regulatory subunit p27</fullName>
    </recommendedName>
</protein>
<evidence type="ECO:0000313" key="4">
    <source>
        <dbReference type="EMBL" id="QLG73767.1"/>
    </source>
</evidence>
<dbReference type="SUPFAM" id="SSF50156">
    <property type="entry name" value="PDZ domain-like"/>
    <property type="match status" value="1"/>
</dbReference>
<evidence type="ECO:0000256" key="2">
    <source>
        <dbReference type="ARBA" id="ARBA00068021"/>
    </source>
</evidence>
<evidence type="ECO:0000259" key="3">
    <source>
        <dbReference type="Pfam" id="PF18265"/>
    </source>
</evidence>
<dbReference type="RefSeq" id="XP_037145493.1">
    <property type="nucleotide sequence ID" value="XM_037289598.1"/>
</dbReference>
<accession>A0A7H9B5G7</accession>
<dbReference type="InterPro" id="IPR036034">
    <property type="entry name" value="PDZ_sf"/>
</dbReference>
<keyword evidence="5" id="KW-1185">Reference proteome</keyword>
<gene>
    <name evidence="4" type="ORF">HG535_0F02780</name>
</gene>
<name>A0A7H9B5G7_ZYGMR</name>
<dbReference type="EMBL" id="CP058609">
    <property type="protein sequence ID" value="QLG73767.1"/>
    <property type="molecule type" value="Genomic_DNA"/>
</dbReference>
<dbReference type="InterPro" id="IPR040815">
    <property type="entry name" value="Nas2_N"/>
</dbReference>
<keyword evidence="1" id="KW-0143">Chaperone</keyword>
<dbReference type="GO" id="GO:0005634">
    <property type="term" value="C:nucleus"/>
    <property type="evidence" value="ECO:0007669"/>
    <property type="project" value="TreeGrafter"/>
</dbReference>
<dbReference type="PANTHER" id="PTHR12651:SF1">
    <property type="entry name" value="26S PROTEASOME NON-ATPASE REGULATORY SUBUNIT 9"/>
    <property type="match status" value="1"/>
</dbReference>
<dbReference type="OrthoDB" id="72325at2759"/>
<dbReference type="Gene3D" id="6.10.140.1710">
    <property type="match status" value="1"/>
</dbReference>
<dbReference type="KEGG" id="zmk:HG535_0F02780"/>